<evidence type="ECO:0000256" key="6">
    <source>
        <dbReference type="ARBA" id="ARBA00023054"/>
    </source>
</evidence>
<keyword evidence="7 10" id="KW-0539">Nucleus</keyword>
<dbReference type="EMBL" id="ML220112">
    <property type="protein sequence ID" value="TGZ84768.1"/>
    <property type="molecule type" value="Genomic_DNA"/>
</dbReference>
<dbReference type="PANTHER" id="PTHR21738">
    <property type="entry name" value="RIBOSOMAL RNA PROCESSING PROTEIN 36 HOMOLOG"/>
    <property type="match status" value="1"/>
</dbReference>
<dbReference type="GO" id="GO:0005730">
    <property type="term" value="C:nucleolus"/>
    <property type="evidence" value="ECO:0007669"/>
    <property type="project" value="UniProtKB-SubCell"/>
</dbReference>
<feature type="compositionally biased region" description="Low complexity" evidence="12">
    <location>
        <begin position="1"/>
        <end position="10"/>
    </location>
</feature>
<comment type="subunit">
    <text evidence="3 10">Associates with 90S and pre-40S pre-ribosomal particles.</text>
</comment>
<evidence type="ECO:0000256" key="7">
    <source>
        <dbReference type="ARBA" id="ARBA00023242"/>
    </source>
</evidence>
<feature type="region of interest" description="Disordered" evidence="12">
    <location>
        <begin position="256"/>
        <end position="283"/>
    </location>
</feature>
<evidence type="ECO:0000256" key="9">
    <source>
        <dbReference type="ARBA" id="ARBA00025053"/>
    </source>
</evidence>
<organism evidence="13 14">
    <name type="scientific">Ascodesmis nigricans</name>
    <dbReference type="NCBI Taxonomy" id="341454"/>
    <lineage>
        <taxon>Eukaryota</taxon>
        <taxon>Fungi</taxon>
        <taxon>Dikarya</taxon>
        <taxon>Ascomycota</taxon>
        <taxon>Pezizomycotina</taxon>
        <taxon>Pezizomycetes</taxon>
        <taxon>Pezizales</taxon>
        <taxon>Ascodesmidaceae</taxon>
        <taxon>Ascodesmis</taxon>
    </lineage>
</organism>
<sequence length="283" mass="32094">MAGASSGSDSSPEEEPTGHRSHSPDSTASDPESDDADSELAAPSAIANISFGALAKAQSSLSREHKKKPSPRQQNTVHDRTAPDPSSAAAGTKKKRSGEDTARPGGRSNKNAPAEQSSKRAVTRRREVITPIEKLRGPVRDPRFDPAVSGSFNEDAFKKHYGFLDSYREDEMKMLKAEVRKTRDGEELERLKRKLKSMESQKQARMDKERRKDVIRKFKKEEREKVKEGKKVWHLKESEIKKRVLTEKYGKLSEKQLEQKMARKEKRIAQKEKRNLPFGRRTE</sequence>
<comment type="function">
    <text evidence="9 10">Component of the 90S pre-ribosome involved in the maturation of rRNAs. Required for early cleavages of the pre-RNAs in the 40S ribosomal subunit maturation pathway.</text>
</comment>
<evidence type="ECO:0000256" key="4">
    <source>
        <dbReference type="ARBA" id="ARBA00022517"/>
    </source>
</evidence>
<evidence type="ECO:0000313" key="13">
    <source>
        <dbReference type="EMBL" id="TGZ84768.1"/>
    </source>
</evidence>
<dbReference type="STRING" id="341454.A0A4S2N631"/>
<feature type="coiled-coil region" evidence="11">
    <location>
        <begin position="181"/>
        <end position="208"/>
    </location>
</feature>
<evidence type="ECO:0000313" key="14">
    <source>
        <dbReference type="Proteomes" id="UP000298138"/>
    </source>
</evidence>
<dbReference type="FunCoup" id="A0A4S2N631">
    <property type="interactions" value="538"/>
</dbReference>
<evidence type="ECO:0000256" key="11">
    <source>
        <dbReference type="SAM" id="Coils"/>
    </source>
</evidence>
<feature type="region of interest" description="Disordered" evidence="12">
    <location>
        <begin position="56"/>
        <end position="151"/>
    </location>
</feature>
<dbReference type="GO" id="GO:0030686">
    <property type="term" value="C:90S preribosome"/>
    <property type="evidence" value="ECO:0007669"/>
    <property type="project" value="TreeGrafter"/>
</dbReference>
<evidence type="ECO:0000256" key="8">
    <source>
        <dbReference type="ARBA" id="ARBA00023274"/>
    </source>
</evidence>
<dbReference type="InParanoid" id="A0A4S2N631"/>
<dbReference type="GO" id="GO:0000462">
    <property type="term" value="P:maturation of SSU-rRNA from tricistronic rRNA transcript (SSU-rRNA, 5.8S rRNA, LSU-rRNA)"/>
    <property type="evidence" value="ECO:0007669"/>
    <property type="project" value="TreeGrafter"/>
</dbReference>
<evidence type="ECO:0000256" key="10">
    <source>
        <dbReference type="RuleBase" id="RU368027"/>
    </source>
</evidence>
<dbReference type="Proteomes" id="UP000298138">
    <property type="component" value="Unassembled WGS sequence"/>
</dbReference>
<evidence type="ECO:0000256" key="5">
    <source>
        <dbReference type="ARBA" id="ARBA00022552"/>
    </source>
</evidence>
<comment type="subcellular location">
    <subcellularLocation>
        <location evidence="1 10">Nucleus</location>
        <location evidence="1 10">Nucleolus</location>
    </subcellularLocation>
</comment>
<keyword evidence="4 10" id="KW-0690">Ribosome biogenesis</keyword>
<dbReference type="InterPro" id="IPR009292">
    <property type="entry name" value="RRP36"/>
</dbReference>
<proteinExistence type="inferred from homology"/>
<gene>
    <name evidence="13" type="ORF">EX30DRAFT_302034</name>
</gene>
<keyword evidence="5 10" id="KW-0698">rRNA processing</keyword>
<keyword evidence="8 10" id="KW-0687">Ribonucleoprotein</keyword>
<dbReference type="PANTHER" id="PTHR21738:SF0">
    <property type="entry name" value="RIBOSOMAL RNA PROCESSING PROTEIN 36 HOMOLOG"/>
    <property type="match status" value="1"/>
</dbReference>
<dbReference type="OrthoDB" id="448446at2759"/>
<evidence type="ECO:0000256" key="2">
    <source>
        <dbReference type="ARBA" id="ARBA00009418"/>
    </source>
</evidence>
<feature type="compositionally biased region" description="Polar residues" evidence="12">
    <location>
        <begin position="108"/>
        <end position="120"/>
    </location>
</feature>
<feature type="compositionally biased region" description="Basic and acidic residues" evidence="12">
    <location>
        <begin position="124"/>
        <end position="144"/>
    </location>
</feature>
<name>A0A4S2N631_9PEZI</name>
<evidence type="ECO:0000256" key="1">
    <source>
        <dbReference type="ARBA" id="ARBA00004604"/>
    </source>
</evidence>
<keyword evidence="14" id="KW-1185">Reference proteome</keyword>
<comment type="similarity">
    <text evidence="2 10">Belongs to the RRP36 family.</text>
</comment>
<keyword evidence="6 11" id="KW-0175">Coiled coil</keyword>
<accession>A0A4S2N631</accession>
<dbReference type="Pfam" id="PF06102">
    <property type="entry name" value="RRP36"/>
    <property type="match status" value="1"/>
</dbReference>
<evidence type="ECO:0000256" key="3">
    <source>
        <dbReference type="ARBA" id="ARBA00011167"/>
    </source>
</evidence>
<dbReference type="AlphaFoldDB" id="A0A4S2N631"/>
<protein>
    <recommendedName>
        <fullName evidence="10">rRNA biogenesis protein RRP36</fullName>
    </recommendedName>
</protein>
<feature type="region of interest" description="Disordered" evidence="12">
    <location>
        <begin position="1"/>
        <end position="44"/>
    </location>
</feature>
<evidence type="ECO:0000256" key="12">
    <source>
        <dbReference type="SAM" id="MobiDB-lite"/>
    </source>
</evidence>
<reference evidence="13 14" key="1">
    <citation type="submission" date="2019-04" db="EMBL/GenBank/DDBJ databases">
        <title>Comparative genomics and transcriptomics to analyze fruiting body development in filamentous ascomycetes.</title>
        <authorList>
            <consortium name="DOE Joint Genome Institute"/>
            <person name="Lutkenhaus R."/>
            <person name="Traeger S."/>
            <person name="Breuer J."/>
            <person name="Kuo A."/>
            <person name="Lipzen A."/>
            <person name="Pangilinan J."/>
            <person name="Dilworth D."/>
            <person name="Sandor L."/>
            <person name="Poggeler S."/>
            <person name="Barry K."/>
            <person name="Grigoriev I.V."/>
            <person name="Nowrousian M."/>
        </authorList>
    </citation>
    <scope>NUCLEOTIDE SEQUENCE [LARGE SCALE GENOMIC DNA]</scope>
    <source>
        <strain evidence="13 14">CBS 389.68</strain>
    </source>
</reference>